<evidence type="ECO:0000256" key="3">
    <source>
        <dbReference type="ARBA" id="ARBA00022722"/>
    </source>
</evidence>
<dbReference type="GO" id="GO:0016787">
    <property type="term" value="F:hydrolase activity"/>
    <property type="evidence" value="ECO:0007669"/>
    <property type="project" value="UniProtKB-KW"/>
</dbReference>
<comment type="caution">
    <text evidence="7">The sequence shown here is derived from an EMBL/GenBank/DDBJ whole genome shotgun (WGS) entry which is preliminary data.</text>
</comment>
<evidence type="ECO:0000256" key="6">
    <source>
        <dbReference type="ARBA" id="ARBA00030388"/>
    </source>
</evidence>
<keyword evidence="3" id="KW-0540">Nuclease</keyword>
<keyword evidence="8" id="KW-1185">Reference proteome</keyword>
<gene>
    <name evidence="7" type="ORF">OLX77_06975</name>
</gene>
<dbReference type="SUPFAM" id="SSF143011">
    <property type="entry name" value="RelE-like"/>
    <property type="match status" value="1"/>
</dbReference>
<dbReference type="RefSeq" id="WP_307632875.1">
    <property type="nucleotide sequence ID" value="NZ_JAPHEH010000001.1"/>
</dbReference>
<dbReference type="NCBIfam" id="TIGR02116">
    <property type="entry name" value="toxin_Txe_YoeB"/>
    <property type="match status" value="1"/>
</dbReference>
<evidence type="ECO:0000256" key="1">
    <source>
        <dbReference type="ARBA" id="ARBA00008172"/>
    </source>
</evidence>
<keyword evidence="5" id="KW-0378">Hydrolase</keyword>
<keyword evidence="2" id="KW-1277">Toxin-antitoxin system</keyword>
<proteinExistence type="inferred from homology"/>
<dbReference type="AlphaFoldDB" id="A0A9X4MGH9"/>
<dbReference type="InterPro" id="IPR009614">
    <property type="entry name" value="YoeB_toxin"/>
</dbReference>
<evidence type="ECO:0000256" key="5">
    <source>
        <dbReference type="ARBA" id="ARBA00022801"/>
    </source>
</evidence>
<dbReference type="GO" id="GO:0006401">
    <property type="term" value="P:RNA catabolic process"/>
    <property type="evidence" value="ECO:0007669"/>
    <property type="project" value="InterPro"/>
</dbReference>
<dbReference type="Gene3D" id="3.30.2310.20">
    <property type="entry name" value="RelE-like"/>
    <property type="match status" value="1"/>
</dbReference>
<evidence type="ECO:0000313" key="8">
    <source>
        <dbReference type="Proteomes" id="UP001154240"/>
    </source>
</evidence>
<evidence type="ECO:0000313" key="7">
    <source>
        <dbReference type="EMBL" id="MDG4475901.1"/>
    </source>
</evidence>
<evidence type="ECO:0000256" key="2">
    <source>
        <dbReference type="ARBA" id="ARBA00022649"/>
    </source>
</evidence>
<dbReference type="Pfam" id="PF06769">
    <property type="entry name" value="YoeB_toxin"/>
    <property type="match status" value="1"/>
</dbReference>
<evidence type="ECO:0000256" key="4">
    <source>
        <dbReference type="ARBA" id="ARBA00022759"/>
    </source>
</evidence>
<reference evidence="7" key="1">
    <citation type="journal article" date="2022" name="bioRxiv">
        <title>Thiovibrio frasassiensisgen. nov., sp. nov., an autotrophic, elemental sulfur disproportionating bacterium isolated from sulfidic karst sediment, and proposal of Thiovibrionaceae fam. nov.</title>
        <authorList>
            <person name="Aronson H."/>
            <person name="Thomas C."/>
            <person name="Bhattacharyya M."/>
            <person name="Eckstein S."/>
            <person name="Jensen S."/>
            <person name="Barco R."/>
            <person name="Macalady J."/>
            <person name="Amend J."/>
        </authorList>
    </citation>
    <scope>NUCLEOTIDE SEQUENCE</scope>
    <source>
        <strain evidence="7">RS19-109</strain>
    </source>
</reference>
<name>A0A9X4MGH9_9BACT</name>
<dbReference type="InterPro" id="IPR035093">
    <property type="entry name" value="RelE/ParE_toxin_dom_sf"/>
</dbReference>
<dbReference type="GO" id="GO:0004519">
    <property type="term" value="F:endonuclease activity"/>
    <property type="evidence" value="ECO:0007669"/>
    <property type="project" value="UniProtKB-KW"/>
</dbReference>
<sequence>MKGKPREAVFQKEFREDMRHWVETDRKVALRAFSLIEAIMRDPFSGIGKPEPLKYLAPGTWSRRLTQEHRLVYLVRDDRIDFLQARYHY</sequence>
<dbReference type="PANTHER" id="PTHR38039:SF1">
    <property type="entry name" value="TOXIN YOEB"/>
    <property type="match status" value="1"/>
</dbReference>
<comment type="similarity">
    <text evidence="1">Belongs to the YoeB family.</text>
</comment>
<reference evidence="7" key="2">
    <citation type="submission" date="2022-10" db="EMBL/GenBank/DDBJ databases">
        <authorList>
            <person name="Aronson H.S."/>
        </authorList>
    </citation>
    <scope>NUCLEOTIDE SEQUENCE</scope>
    <source>
        <strain evidence="7">RS19-109</strain>
    </source>
</reference>
<keyword evidence="4" id="KW-0255">Endonuclease</keyword>
<dbReference type="Proteomes" id="UP001154240">
    <property type="component" value="Unassembled WGS sequence"/>
</dbReference>
<dbReference type="PANTHER" id="PTHR38039">
    <property type="entry name" value="TOXIN YOEB"/>
    <property type="match status" value="1"/>
</dbReference>
<accession>A0A9X4MGH9</accession>
<dbReference type="GO" id="GO:0045892">
    <property type="term" value="P:negative regulation of DNA-templated transcription"/>
    <property type="evidence" value="ECO:0007669"/>
    <property type="project" value="TreeGrafter"/>
</dbReference>
<dbReference type="EMBL" id="JAPHEH010000001">
    <property type="protein sequence ID" value="MDG4475901.1"/>
    <property type="molecule type" value="Genomic_DNA"/>
</dbReference>
<protein>
    <recommendedName>
        <fullName evidence="6">Putative mRNA interferase YoeB</fullName>
    </recommendedName>
</protein>
<organism evidence="7 8">
    <name type="scientific">Thiovibrio frasassiensis</name>
    <dbReference type="NCBI Taxonomy" id="2984131"/>
    <lineage>
        <taxon>Bacteria</taxon>
        <taxon>Pseudomonadati</taxon>
        <taxon>Thermodesulfobacteriota</taxon>
        <taxon>Desulfobulbia</taxon>
        <taxon>Desulfobulbales</taxon>
        <taxon>Thiovibrionaceae</taxon>
        <taxon>Thiovibrio</taxon>
    </lineage>
</organism>